<reference evidence="1" key="1">
    <citation type="submission" date="2020-05" db="EMBL/GenBank/DDBJ databases">
        <authorList>
            <person name="Chiriac C."/>
            <person name="Salcher M."/>
            <person name="Ghai R."/>
            <person name="Kavagutti S V."/>
        </authorList>
    </citation>
    <scope>NUCLEOTIDE SEQUENCE</scope>
</reference>
<dbReference type="EMBL" id="LR797210">
    <property type="protein sequence ID" value="CAB4194365.1"/>
    <property type="molecule type" value="Genomic_DNA"/>
</dbReference>
<proteinExistence type="predicted"/>
<accession>A0A6J5RPX0</accession>
<name>A0A6J5RPX0_9CAUD</name>
<organism evidence="1">
    <name type="scientific">uncultured Caudovirales phage</name>
    <dbReference type="NCBI Taxonomy" id="2100421"/>
    <lineage>
        <taxon>Viruses</taxon>
        <taxon>Duplodnaviria</taxon>
        <taxon>Heunggongvirae</taxon>
        <taxon>Uroviricota</taxon>
        <taxon>Caudoviricetes</taxon>
        <taxon>Peduoviridae</taxon>
        <taxon>Maltschvirus</taxon>
        <taxon>Maltschvirus maltsch</taxon>
    </lineage>
</organism>
<protein>
    <submittedName>
        <fullName evidence="1">Uncharacterized protein</fullName>
    </submittedName>
</protein>
<sequence>MGIFSGFFFTGSGWAEVEGIDWDGIAVGLVGLLPATTG</sequence>
<gene>
    <name evidence="1" type="ORF">UFOVP1254_24</name>
</gene>
<evidence type="ECO:0000313" key="1">
    <source>
        <dbReference type="EMBL" id="CAB4194365.1"/>
    </source>
</evidence>